<name>A0A382F5E2_9ZZZZ</name>
<accession>A0A382F5E2</accession>
<dbReference type="AlphaFoldDB" id="A0A382F5E2"/>
<reference evidence="1" key="1">
    <citation type="submission" date="2018-05" db="EMBL/GenBank/DDBJ databases">
        <authorList>
            <person name="Lanie J.A."/>
            <person name="Ng W.-L."/>
            <person name="Kazmierczak K.M."/>
            <person name="Andrzejewski T.M."/>
            <person name="Davidsen T.M."/>
            <person name="Wayne K.J."/>
            <person name="Tettelin H."/>
            <person name="Glass J.I."/>
            <person name="Rusch D."/>
            <person name="Podicherti R."/>
            <person name="Tsui H.-C.T."/>
            <person name="Winkler M.E."/>
        </authorList>
    </citation>
    <scope>NUCLEOTIDE SEQUENCE</scope>
</reference>
<protein>
    <submittedName>
        <fullName evidence="1">Uncharacterized protein</fullName>
    </submittedName>
</protein>
<organism evidence="1">
    <name type="scientific">marine metagenome</name>
    <dbReference type="NCBI Taxonomy" id="408172"/>
    <lineage>
        <taxon>unclassified sequences</taxon>
        <taxon>metagenomes</taxon>
        <taxon>ecological metagenomes</taxon>
    </lineage>
</organism>
<sequence>VGNIVASLDFETNRSKNGMEVVIRGVGDVADVGEIEPSDVEDVANVAE</sequence>
<gene>
    <name evidence="1" type="ORF">METZ01_LOCUS210185</name>
</gene>
<dbReference type="EMBL" id="UINC01047716">
    <property type="protein sequence ID" value="SVB57331.1"/>
    <property type="molecule type" value="Genomic_DNA"/>
</dbReference>
<evidence type="ECO:0000313" key="1">
    <source>
        <dbReference type="EMBL" id="SVB57331.1"/>
    </source>
</evidence>
<feature type="non-terminal residue" evidence="1">
    <location>
        <position position="1"/>
    </location>
</feature>
<proteinExistence type="predicted"/>